<evidence type="ECO:0000256" key="1">
    <source>
        <dbReference type="SAM" id="SignalP"/>
    </source>
</evidence>
<dbReference type="AlphaFoldDB" id="A0A6G1VLK0"/>
<dbReference type="InterPro" id="IPR047799">
    <property type="entry name" value="T9SS_OM_PorV"/>
</dbReference>
<organism evidence="3 4">
    <name type="scientific">Segatella copri</name>
    <dbReference type="NCBI Taxonomy" id="165179"/>
    <lineage>
        <taxon>Bacteria</taxon>
        <taxon>Pseudomonadati</taxon>
        <taxon>Bacteroidota</taxon>
        <taxon>Bacteroidia</taxon>
        <taxon>Bacteroidales</taxon>
        <taxon>Prevotellaceae</taxon>
        <taxon>Segatella</taxon>
    </lineage>
</organism>
<evidence type="ECO:0000259" key="2">
    <source>
        <dbReference type="Pfam" id="PF19572"/>
    </source>
</evidence>
<dbReference type="EMBL" id="VZAH01000031">
    <property type="protein sequence ID" value="MQP13424.1"/>
    <property type="molecule type" value="Genomic_DNA"/>
</dbReference>
<dbReference type="Proteomes" id="UP000477980">
    <property type="component" value="Unassembled WGS sequence"/>
</dbReference>
<protein>
    <submittedName>
        <fullName evidence="3">Type IX secretion system outer membrane channel protein PorV</fullName>
    </submittedName>
</protein>
<evidence type="ECO:0000313" key="3">
    <source>
        <dbReference type="EMBL" id="MQP13424.1"/>
    </source>
</evidence>
<dbReference type="OrthoDB" id="9758448at2"/>
<evidence type="ECO:0000313" key="4">
    <source>
        <dbReference type="Proteomes" id="UP000477980"/>
    </source>
</evidence>
<gene>
    <name evidence="3" type="primary">porV</name>
    <name evidence="3" type="ORF">F7D25_03130</name>
</gene>
<dbReference type="NCBIfam" id="NF033709">
    <property type="entry name" value="PorV_fam"/>
    <property type="match status" value="1"/>
</dbReference>
<sequence length="396" mass="43973">MNRIVKIFATGFLSVWALTASAQNGEGDTKESLFNPVNYAVISQTIAPDARGGGLGDVGAATDPDVNSQYWNPAKYPFNISRAGVALNFTPWLRSLVNDMNLAYLSGYYRIGDYSAVSASLRYFNMGEVLLSDPEENDNAMTINPYEMSIDVAYSLMLSEKFSLAAAIRWIYSDLRFDYQEENSPASAFAADIAAYYQNYVNIGPRECQLGVGLNISNIGSKITFSGQEYGEFLPTNLRLGASLMIPIDEYNRFTIAADANKYLVPTVPAQKEGEDNSEYEDRVHREYNDISGISGIFRSFSDAPGGFKEELEEINYGVGAEYVYNDKFALRAGYHHESQSKGNRKYFTVGAGFKMNVFSLDASYVVATAKSNPLDQTLRFTLAFDMDGLKDLFKR</sequence>
<keyword evidence="1" id="KW-0732">Signal</keyword>
<comment type="caution">
    <text evidence="3">The sequence shown here is derived from an EMBL/GenBank/DDBJ whole genome shotgun (WGS) entry which is preliminary data.</text>
</comment>
<proteinExistence type="predicted"/>
<feature type="signal peptide" evidence="1">
    <location>
        <begin position="1"/>
        <end position="22"/>
    </location>
</feature>
<name>A0A6G1VLK0_9BACT</name>
<feature type="domain" description="Type IX secretion system protein PorV" evidence="2">
    <location>
        <begin position="40"/>
        <end position="268"/>
    </location>
</feature>
<feature type="chain" id="PRO_5026115014" evidence="1">
    <location>
        <begin position="23"/>
        <end position="396"/>
    </location>
</feature>
<dbReference type="InterPro" id="IPR045741">
    <property type="entry name" value="PorV"/>
</dbReference>
<dbReference type="SUPFAM" id="SSF56935">
    <property type="entry name" value="Porins"/>
    <property type="match status" value="1"/>
</dbReference>
<dbReference type="Gene3D" id="2.40.160.60">
    <property type="entry name" value="Outer membrane protein transport protein (OMPP1/FadL/TodX)"/>
    <property type="match status" value="1"/>
</dbReference>
<dbReference type="RefSeq" id="WP_153089545.1">
    <property type="nucleotide sequence ID" value="NZ_VZAH01000031.1"/>
</dbReference>
<reference evidence="3 4" key="1">
    <citation type="submission" date="2019-09" db="EMBL/GenBank/DDBJ databases">
        <title>Distinct polysaccharide growth profiles of human intestinal Prevotella copri isolates.</title>
        <authorList>
            <person name="Fehlner-Peach H."/>
            <person name="Magnabosco C."/>
            <person name="Raghavan V."/>
            <person name="Scher J.U."/>
            <person name="Tett A."/>
            <person name="Cox L.M."/>
            <person name="Gottsegen C."/>
            <person name="Watters A."/>
            <person name="Wiltshire- Gordon J.D."/>
            <person name="Segata N."/>
            <person name="Bonneau R."/>
            <person name="Littman D.R."/>
        </authorList>
    </citation>
    <scope>NUCLEOTIDE SEQUENCE [LARGE SCALE GENOMIC DNA]</scope>
    <source>
        <strain evidence="4">iAA917</strain>
    </source>
</reference>
<dbReference type="Pfam" id="PF19572">
    <property type="entry name" value="PorV"/>
    <property type="match status" value="1"/>
</dbReference>
<accession>A0A6G1VLK0</accession>
<dbReference type="NCBIfam" id="NF033710">
    <property type="entry name" value="T9SS_OM_PorV"/>
    <property type="match status" value="1"/>
</dbReference>